<protein>
    <submittedName>
        <fullName evidence="5">Uncharacterized protein</fullName>
    </submittedName>
</protein>
<evidence type="ECO:0000256" key="4">
    <source>
        <dbReference type="SAM" id="Phobius"/>
    </source>
</evidence>
<keyword evidence="3" id="KW-0272">Extracellular matrix</keyword>
<evidence type="ECO:0000313" key="5">
    <source>
        <dbReference type="EMBL" id="KAK9176733.1"/>
    </source>
</evidence>
<dbReference type="PANTHER" id="PTHR31118:SF12">
    <property type="entry name" value="CYCLASE-LIKE PROTEIN 2"/>
    <property type="match status" value="1"/>
</dbReference>
<dbReference type="Pfam" id="PF04199">
    <property type="entry name" value="Cyclase"/>
    <property type="match status" value="1"/>
</dbReference>
<accession>A0AAP0QAH4</accession>
<dbReference type="SUPFAM" id="SSF102198">
    <property type="entry name" value="Putative cyclase"/>
    <property type="match status" value="1"/>
</dbReference>
<dbReference type="Gene3D" id="3.50.30.50">
    <property type="entry name" value="Putative cyclase"/>
    <property type="match status" value="1"/>
</dbReference>
<dbReference type="InterPro" id="IPR037175">
    <property type="entry name" value="KFase_sf"/>
</dbReference>
<feature type="transmembrane region" description="Helical" evidence="4">
    <location>
        <begin position="12"/>
        <end position="30"/>
    </location>
</feature>
<dbReference type="PANTHER" id="PTHR31118">
    <property type="entry name" value="CYCLASE-LIKE PROTEIN 2"/>
    <property type="match status" value="1"/>
</dbReference>
<evidence type="ECO:0000313" key="6">
    <source>
        <dbReference type="Proteomes" id="UP001428341"/>
    </source>
</evidence>
<name>A0AAP0QAH4_9ROSI</name>
<dbReference type="GO" id="GO:0019441">
    <property type="term" value="P:L-tryptophan catabolic process to kynurenine"/>
    <property type="evidence" value="ECO:0007669"/>
    <property type="project" value="InterPro"/>
</dbReference>
<evidence type="ECO:0000256" key="3">
    <source>
        <dbReference type="ARBA" id="ARBA00022530"/>
    </source>
</evidence>
<reference evidence="5 6" key="1">
    <citation type="submission" date="2024-05" db="EMBL/GenBank/DDBJ databases">
        <title>Haplotype-resolved chromosome-level genome assembly of Huyou (Citrus changshanensis).</title>
        <authorList>
            <person name="Miao C."/>
            <person name="Chen W."/>
            <person name="Wu Y."/>
            <person name="Wang L."/>
            <person name="Zhao S."/>
            <person name="Grierson D."/>
            <person name="Xu C."/>
            <person name="Chen K."/>
        </authorList>
    </citation>
    <scope>NUCLEOTIDE SEQUENCE [LARGE SCALE GENOMIC DNA]</scope>
    <source>
        <strain evidence="5">01-14</strain>
        <tissue evidence="5">Leaf</tissue>
    </source>
</reference>
<organism evidence="5 6">
    <name type="scientific">Citrus x changshan-huyou</name>
    <dbReference type="NCBI Taxonomy" id="2935761"/>
    <lineage>
        <taxon>Eukaryota</taxon>
        <taxon>Viridiplantae</taxon>
        <taxon>Streptophyta</taxon>
        <taxon>Embryophyta</taxon>
        <taxon>Tracheophyta</taxon>
        <taxon>Spermatophyta</taxon>
        <taxon>Magnoliopsida</taxon>
        <taxon>eudicotyledons</taxon>
        <taxon>Gunneridae</taxon>
        <taxon>Pentapetalae</taxon>
        <taxon>rosids</taxon>
        <taxon>malvids</taxon>
        <taxon>Sapindales</taxon>
        <taxon>Rutaceae</taxon>
        <taxon>Aurantioideae</taxon>
        <taxon>Citrus</taxon>
    </lineage>
</organism>
<dbReference type="Proteomes" id="UP001428341">
    <property type="component" value="Unassembled WGS sequence"/>
</dbReference>
<dbReference type="GO" id="GO:0004061">
    <property type="term" value="F:arylformamidase activity"/>
    <property type="evidence" value="ECO:0007669"/>
    <property type="project" value="InterPro"/>
</dbReference>
<evidence type="ECO:0000256" key="2">
    <source>
        <dbReference type="ARBA" id="ARBA00007865"/>
    </source>
</evidence>
<dbReference type="InterPro" id="IPR007325">
    <property type="entry name" value="KFase/CYL"/>
</dbReference>
<sequence>MAKNTSKDSPFLLSLFTVILAMPLTCRRLARRMKWGQFLWLVESMNNNNSIANMSETKLSMHAGTHVDAPDHMFDHYFDVDSLDLEVLNTN</sequence>
<keyword evidence="6" id="KW-1185">Reference proteome</keyword>
<keyword evidence="4" id="KW-1133">Transmembrane helix</keyword>
<keyword evidence="4" id="KW-0472">Membrane</keyword>
<evidence type="ECO:0000256" key="1">
    <source>
        <dbReference type="ARBA" id="ARBA00004498"/>
    </source>
</evidence>
<keyword evidence="3" id="KW-0964">Secreted</keyword>
<proteinExistence type="inferred from homology"/>
<keyword evidence="4" id="KW-0812">Transmembrane</keyword>
<dbReference type="EMBL" id="JBCGBO010000025">
    <property type="protein sequence ID" value="KAK9176733.1"/>
    <property type="molecule type" value="Genomic_DNA"/>
</dbReference>
<gene>
    <name evidence="5" type="ORF">WN944_028752</name>
</gene>
<dbReference type="AlphaFoldDB" id="A0AAP0QAH4"/>
<comment type="similarity">
    <text evidence="2">Belongs to the Cyclase 1 superfamily.</text>
</comment>
<comment type="subcellular location">
    <subcellularLocation>
        <location evidence="1">Secreted</location>
        <location evidence="1">Extracellular space</location>
        <location evidence="1">Extracellular matrix</location>
    </subcellularLocation>
</comment>
<comment type="caution">
    <text evidence="5">The sequence shown here is derived from an EMBL/GenBank/DDBJ whole genome shotgun (WGS) entry which is preliminary data.</text>
</comment>